<name>A0A1H8KRG9_9BACT</name>
<evidence type="ECO:0000259" key="5">
    <source>
        <dbReference type="PROSITE" id="PS50075"/>
    </source>
</evidence>
<keyword evidence="2" id="KW-0596">Phosphopantetheine</keyword>
<dbReference type="InterPro" id="IPR018201">
    <property type="entry name" value="Ketoacyl_synth_AS"/>
</dbReference>
<dbReference type="CDD" id="cd08953">
    <property type="entry name" value="KR_2_SDR_x"/>
    <property type="match status" value="1"/>
</dbReference>
<dbReference type="InterPro" id="IPR023213">
    <property type="entry name" value="CAT-like_dom_sf"/>
</dbReference>
<dbReference type="Pfam" id="PF08659">
    <property type="entry name" value="KR"/>
    <property type="match status" value="1"/>
</dbReference>
<dbReference type="Gene3D" id="3.40.47.10">
    <property type="match status" value="1"/>
</dbReference>
<feature type="domain" description="Carrier" evidence="5">
    <location>
        <begin position="1242"/>
        <end position="1317"/>
    </location>
</feature>
<dbReference type="InterPro" id="IPR032821">
    <property type="entry name" value="PKS_assoc"/>
</dbReference>
<dbReference type="PROSITE" id="PS50075">
    <property type="entry name" value="CARRIER"/>
    <property type="match status" value="1"/>
</dbReference>
<dbReference type="Gene3D" id="3.30.559.10">
    <property type="entry name" value="Chloramphenicol acetyltransferase-like domain"/>
    <property type="match status" value="1"/>
</dbReference>
<evidence type="ECO:0000259" key="6">
    <source>
        <dbReference type="PROSITE" id="PS52004"/>
    </source>
</evidence>
<dbReference type="PROSITE" id="PS00012">
    <property type="entry name" value="PHOSPHOPANTETHEINE"/>
    <property type="match status" value="1"/>
</dbReference>
<dbReference type="Pfam" id="PF02801">
    <property type="entry name" value="Ketoacyl-synt_C"/>
    <property type="match status" value="1"/>
</dbReference>
<comment type="cofactor">
    <cofactor evidence="1">
        <name>pantetheine 4'-phosphate</name>
        <dbReference type="ChEBI" id="CHEBI:47942"/>
    </cofactor>
</comment>
<dbReference type="Pfam" id="PF00109">
    <property type="entry name" value="ketoacyl-synt"/>
    <property type="match status" value="1"/>
</dbReference>
<dbReference type="SMART" id="SM00822">
    <property type="entry name" value="PKS_KR"/>
    <property type="match status" value="1"/>
</dbReference>
<feature type="domain" description="Ketosynthase family 3 (KS3)" evidence="6">
    <location>
        <begin position="3"/>
        <end position="418"/>
    </location>
</feature>
<dbReference type="InterPro" id="IPR036736">
    <property type="entry name" value="ACP-like_sf"/>
</dbReference>
<dbReference type="Pfam" id="PF00668">
    <property type="entry name" value="Condensation"/>
    <property type="match status" value="1"/>
</dbReference>
<dbReference type="STRING" id="573321.SAMN04488505_1202"/>
<dbReference type="InterPro" id="IPR009081">
    <property type="entry name" value="PP-bd_ACP"/>
</dbReference>
<dbReference type="CDD" id="cd19531">
    <property type="entry name" value="LCL_NRPS-like"/>
    <property type="match status" value="1"/>
</dbReference>
<evidence type="ECO:0000256" key="3">
    <source>
        <dbReference type="ARBA" id="ARBA00022553"/>
    </source>
</evidence>
<dbReference type="Gene3D" id="1.10.1240.100">
    <property type="match status" value="1"/>
</dbReference>
<evidence type="ECO:0000256" key="1">
    <source>
        <dbReference type="ARBA" id="ARBA00001957"/>
    </source>
</evidence>
<dbReference type="InterPro" id="IPR001242">
    <property type="entry name" value="Condensation_dom"/>
</dbReference>
<dbReference type="GO" id="GO:0004315">
    <property type="term" value="F:3-oxoacyl-[acyl-carrier-protein] synthase activity"/>
    <property type="evidence" value="ECO:0007669"/>
    <property type="project" value="InterPro"/>
</dbReference>
<protein>
    <submittedName>
        <fullName evidence="7">Ketoacyl-synthetase C-terminal extension</fullName>
    </submittedName>
</protein>
<dbReference type="PANTHER" id="PTHR43775">
    <property type="entry name" value="FATTY ACID SYNTHASE"/>
    <property type="match status" value="1"/>
</dbReference>
<dbReference type="Pfam" id="PF16197">
    <property type="entry name" value="KAsynt_C_assoc"/>
    <property type="match status" value="1"/>
</dbReference>
<dbReference type="InterPro" id="IPR013968">
    <property type="entry name" value="PKS_KR"/>
</dbReference>
<dbReference type="InterPro" id="IPR049490">
    <property type="entry name" value="C883_1060-like_KR_N"/>
</dbReference>
<dbReference type="InterPro" id="IPR016039">
    <property type="entry name" value="Thiolase-like"/>
</dbReference>
<organism evidence="7 8">
    <name type="scientific">Chitinophaga rupis</name>
    <dbReference type="NCBI Taxonomy" id="573321"/>
    <lineage>
        <taxon>Bacteria</taxon>
        <taxon>Pseudomonadati</taxon>
        <taxon>Bacteroidota</taxon>
        <taxon>Chitinophagia</taxon>
        <taxon>Chitinophagales</taxon>
        <taxon>Chitinophagaceae</taxon>
        <taxon>Chitinophaga</taxon>
    </lineage>
</organism>
<dbReference type="GO" id="GO:0006633">
    <property type="term" value="P:fatty acid biosynthetic process"/>
    <property type="evidence" value="ECO:0007669"/>
    <property type="project" value="InterPro"/>
</dbReference>
<dbReference type="GO" id="GO:0071770">
    <property type="term" value="P:DIM/DIP cell wall layer assembly"/>
    <property type="evidence" value="ECO:0007669"/>
    <property type="project" value="TreeGrafter"/>
</dbReference>
<evidence type="ECO:0000313" key="7">
    <source>
        <dbReference type="EMBL" id="SEN95500.1"/>
    </source>
</evidence>
<sequence>MTTKDIAIIGIAGRFPHAKDMEQFYLQLRNGKDCVGPLSEQRIRSTTLEDDVEYDEGGYIEGIELFDHEFFKISQGEANHMDPRQRLLLEVVYETMENAGYNTDHFNNSDTALYVADNNLNYYLHAEEVDATLMMGNLSAATAGRIARFFNLRGSAEMVDTACSSSLAVLNHACNELILGNADYALACGANVYVFPGIKVAARSGLEIRSPDSRARAFAAGANGTVEGEAVVCVLLKPLEKALADKDVIHAVIKAVASNQDGALSSSLTAPDSKAQAQVITKAWKKANIDPATVTYIEAHGTGTKLGDPIEIDGLNMAFREFTDKQHFCAVSSVKTNIGHTDVVAGLAGVAKAVLSLHKKELFPSLHFDAPNPYIDFNKSAVYVNTTLQPWPEGNSPRRAGVSSYGLIGTNYHAVLEEAPELPATAVVTEGVPYLFNLSAASLTSLCDTAKELYSYLCDHNPLLQDISYTLNAGRKQHRYRCSFIADNKAQLLQALDDIAAGRSLPITATAVNMICCFSASANVPASMLDACSEQYPEFARARYACGQAVAGGTTDAAYRQFVFQYAFYQLLTARGVTSLQLLGDGVGKLVIAVLKQEITLQEGIRRVLNREWTPVLPEALFERLRKYVEKEQPGSTLFAGMEPTGDITAALQEIFKAQGSGMVISPAEQEPDCLLPFIQQLYLAGIAVDWNHFYGDVQVKRVVLPAYRFQLKRCWIKEIPVMQVEKSFYGMQWTPQPLPAAEREKAAGPLLVVMDEKGLGEILVKRLQAAGHTCIGIRYRTAFRETDHTNFEINPASRDDFAALRTAVRERFPAIGGIIYLANYGTHVTVTAANADALLEKGLYALLLLMQAFWYELDDKQVDLLTVSANAHAVLPGEKVRMPLGVMPEIFAKGVSLEFPRLHVKGIDLDAEDVDLEAAAAYILQEWEADTLPRFAAIRQGSRWVPNLLALAAEDLAAARPVHIKPGGVYLVTGGAGGIGLEVCKSLAARNKVQLIIFGRKQLPAPEEWAAYSGEQAATVKELLVLLASGSTVWYHALDVADPQQVTAAFTAITARHQQLDGIFHAAGVFEKGYPLPDWTLEQFGRALAPKVKGSLLLAEHSRALQPGFIVFFSSVNAIAIPACNTDYAAANAFQDAFAAGSFPEGTQAVSINWPGWADTGMLFRSGHVDKAGYLKNISTQEGIDILYKAMSAGRQQVAVLPFNKKAGAVILEDNPFFLAGAEQEKPESAPAPVAPAVPPVAEADTASTVRRIWYEVLQSENISDNDDFFDLGGHSLNGMQVINKLNKIYGTALDFEILLDYATVSTLAAYIDDWLAQHNNTVVENKDIMPAPVQDAYDLSYAQKKLWLFDQVEKDKQPYIMPEAYFIGMALNEDAMCKAVETVVERHESLRTVFIVKDGEPKQKVRSFEESGFTCMYMDLNGYADAEERIKLQTAAHAQLPFDLAKGPLIRVTLIKRSEDAYVILIAVHHIIADAWSMDVIVDEVLQCYYAYEQGMSNPLAPLRIQYKDYVVWQQQQRSSGKWDAHRSFWLQTLQGTLPVLQLPLDMERGSLQTFRGADVTLQVDAAVLSGLKQLCQEQDTTLFVVLLAAYTALLHRYSGQYDLLLASPVAGRKHEDLTSQVGFYINTLLVRTKLTDNMSFAALVQQTRQYMIQALLHDDYPFDLLVKDLQVERVTNRSLLIDSGFSWLTAHTGAAVQPLYNIQRLEDEVVAAKYDLWLYGTEVADGILFKLEYNCDLFKASSMQLFAERWASLIMQIVKQPDILLNDIIMDSMLLHDEAETMPYAGDSFDFEYPLGNS</sequence>
<dbReference type="GO" id="GO:0004312">
    <property type="term" value="F:fatty acid synthase activity"/>
    <property type="evidence" value="ECO:0007669"/>
    <property type="project" value="TreeGrafter"/>
</dbReference>
<dbReference type="SUPFAM" id="SSF53901">
    <property type="entry name" value="Thiolase-like"/>
    <property type="match status" value="1"/>
</dbReference>
<dbReference type="SUPFAM" id="SSF52777">
    <property type="entry name" value="CoA-dependent acyltransferases"/>
    <property type="match status" value="2"/>
</dbReference>
<dbReference type="Gene3D" id="3.30.559.30">
    <property type="entry name" value="Nonribosomal peptide synthetase, condensation domain"/>
    <property type="match status" value="1"/>
</dbReference>
<dbReference type="SMART" id="SM01294">
    <property type="entry name" value="PKS_PP_betabranch"/>
    <property type="match status" value="1"/>
</dbReference>
<dbReference type="Proteomes" id="UP000198984">
    <property type="component" value="Unassembled WGS sequence"/>
</dbReference>
<dbReference type="PROSITE" id="PS00606">
    <property type="entry name" value="KS3_1"/>
    <property type="match status" value="1"/>
</dbReference>
<accession>A0A1H8KRG9</accession>
<dbReference type="GO" id="GO:0005737">
    <property type="term" value="C:cytoplasm"/>
    <property type="evidence" value="ECO:0007669"/>
    <property type="project" value="TreeGrafter"/>
</dbReference>
<keyword evidence="3" id="KW-0597">Phosphoprotein</keyword>
<gene>
    <name evidence="7" type="ORF">SAMN04488505_1202</name>
</gene>
<dbReference type="Gene3D" id="3.30.70.3290">
    <property type="match status" value="1"/>
</dbReference>
<evidence type="ECO:0000256" key="4">
    <source>
        <dbReference type="ARBA" id="ARBA00022679"/>
    </source>
</evidence>
<dbReference type="SUPFAM" id="SSF47336">
    <property type="entry name" value="ACP-like"/>
    <property type="match status" value="1"/>
</dbReference>
<dbReference type="InterPro" id="IPR014031">
    <property type="entry name" value="Ketoacyl_synth_C"/>
</dbReference>
<dbReference type="Gene3D" id="1.10.1200.10">
    <property type="entry name" value="ACP-like"/>
    <property type="match status" value="1"/>
</dbReference>
<dbReference type="EMBL" id="FOBB01000020">
    <property type="protein sequence ID" value="SEN95500.1"/>
    <property type="molecule type" value="Genomic_DNA"/>
</dbReference>
<dbReference type="PROSITE" id="PS52004">
    <property type="entry name" value="KS3_2"/>
    <property type="match status" value="1"/>
</dbReference>
<dbReference type="InterPro" id="IPR014030">
    <property type="entry name" value="Ketoacyl_synth_N"/>
</dbReference>
<dbReference type="OrthoDB" id="9778690at2"/>
<dbReference type="InterPro" id="IPR036291">
    <property type="entry name" value="NAD(P)-bd_dom_sf"/>
</dbReference>
<proteinExistence type="predicted"/>
<dbReference type="InterPro" id="IPR006162">
    <property type="entry name" value="Ppantetheine_attach_site"/>
</dbReference>
<dbReference type="Pfam" id="PF21394">
    <property type="entry name" value="Beta-ketacyl_N"/>
    <property type="match status" value="1"/>
</dbReference>
<dbReference type="RefSeq" id="WP_089921456.1">
    <property type="nucleotide sequence ID" value="NZ_FOBB01000020.1"/>
</dbReference>
<dbReference type="InterPro" id="IPR020841">
    <property type="entry name" value="PKS_Beta-ketoAc_synthase_dom"/>
</dbReference>
<evidence type="ECO:0000256" key="2">
    <source>
        <dbReference type="ARBA" id="ARBA00022450"/>
    </source>
</evidence>
<dbReference type="Gene3D" id="3.40.50.720">
    <property type="entry name" value="NAD(P)-binding Rossmann-like Domain"/>
    <property type="match status" value="1"/>
</dbReference>
<keyword evidence="4" id="KW-0808">Transferase</keyword>
<dbReference type="CDD" id="cd00833">
    <property type="entry name" value="PKS"/>
    <property type="match status" value="1"/>
</dbReference>
<dbReference type="SMART" id="SM00825">
    <property type="entry name" value="PKS_KS"/>
    <property type="match status" value="1"/>
</dbReference>
<keyword evidence="8" id="KW-1185">Reference proteome</keyword>
<dbReference type="PANTHER" id="PTHR43775:SF37">
    <property type="entry name" value="SI:DKEY-61P9.11"/>
    <property type="match status" value="1"/>
</dbReference>
<dbReference type="Pfam" id="PF00550">
    <property type="entry name" value="PP-binding"/>
    <property type="match status" value="1"/>
</dbReference>
<dbReference type="GO" id="GO:0005886">
    <property type="term" value="C:plasma membrane"/>
    <property type="evidence" value="ECO:0007669"/>
    <property type="project" value="TreeGrafter"/>
</dbReference>
<reference evidence="7 8" key="1">
    <citation type="submission" date="2016-10" db="EMBL/GenBank/DDBJ databases">
        <authorList>
            <person name="de Groot N.N."/>
        </authorList>
    </citation>
    <scope>NUCLEOTIDE SEQUENCE [LARGE SCALE GENOMIC DNA]</scope>
    <source>
        <strain evidence="7 8">DSM 21039</strain>
    </source>
</reference>
<dbReference type="SUPFAM" id="SSF51735">
    <property type="entry name" value="NAD(P)-binding Rossmann-fold domains"/>
    <property type="match status" value="2"/>
</dbReference>
<dbReference type="InterPro" id="IPR050091">
    <property type="entry name" value="PKS_NRPS_Biosynth_Enz"/>
</dbReference>
<evidence type="ECO:0000313" key="8">
    <source>
        <dbReference type="Proteomes" id="UP000198984"/>
    </source>
</evidence>
<dbReference type="InterPro" id="IPR057326">
    <property type="entry name" value="KR_dom"/>
</dbReference>